<dbReference type="EMBL" id="MRWD01000081">
    <property type="protein sequence ID" value="ORJ18918.1"/>
    <property type="molecule type" value="Genomic_DNA"/>
</dbReference>
<gene>
    <name evidence="1" type="ORF">BS639_22825</name>
</gene>
<protein>
    <submittedName>
        <fullName evidence="1">Uncharacterized protein</fullName>
    </submittedName>
</protein>
<dbReference type="RefSeq" id="WP_084984408.1">
    <property type="nucleotide sequence ID" value="NZ_CBCSCF010000003.1"/>
</dbReference>
<reference evidence="1 2" key="1">
    <citation type="journal article" date="2017" name="Int. J. Syst. Evol. Microbiol.">
        <title>Rouxiella badensis sp. nov. and Rouxiella silvae sp. nov. isolated from peat bog soil in Germany and emendation of the genus description.</title>
        <authorList>
            <person name="Le Fleche-Mateos A."/>
            <person name="Kugler J.H."/>
            <person name="Hansen S.H."/>
            <person name="Syldatk C."/>
            <person name="Hausmann R."/>
            <person name="Lomprez F."/>
            <person name="Vandenbogaert M."/>
            <person name="Manuguerra J.C."/>
            <person name="Grimont P.A."/>
        </authorList>
    </citation>
    <scope>NUCLEOTIDE SEQUENCE [LARGE SCALE GENOMIC DNA]</scope>
    <source>
        <strain evidence="1 2">213</strain>
    </source>
</reference>
<dbReference type="Proteomes" id="UP000192722">
    <property type="component" value="Unassembled WGS sequence"/>
</dbReference>
<evidence type="ECO:0000313" key="1">
    <source>
        <dbReference type="EMBL" id="ORJ18918.1"/>
    </source>
</evidence>
<accession>A0ABX3TUL3</accession>
<sequence>MPDMNIVCEKCKSDKFDVKVATTMSDIVSSMTCLYCGHPVKVSDIVFFIGEVYLSNVYEAPVKLKVSRTLNKAAYGFPANDAET</sequence>
<evidence type="ECO:0000313" key="2">
    <source>
        <dbReference type="Proteomes" id="UP000192722"/>
    </source>
</evidence>
<name>A0ABX3TUL3_9GAMM</name>
<proteinExistence type="predicted"/>
<keyword evidence="2" id="KW-1185">Reference proteome</keyword>
<comment type="caution">
    <text evidence="1">The sequence shown here is derived from an EMBL/GenBank/DDBJ whole genome shotgun (WGS) entry which is preliminary data.</text>
</comment>
<organism evidence="1 2">
    <name type="scientific">Rouxiella silvae</name>
    <dbReference type="NCBI Taxonomy" id="1646373"/>
    <lineage>
        <taxon>Bacteria</taxon>
        <taxon>Pseudomonadati</taxon>
        <taxon>Pseudomonadota</taxon>
        <taxon>Gammaproteobacteria</taxon>
        <taxon>Enterobacterales</taxon>
        <taxon>Yersiniaceae</taxon>
        <taxon>Rouxiella</taxon>
    </lineage>
</organism>